<keyword evidence="1" id="KW-0812">Transmembrane</keyword>
<evidence type="ECO:0000313" key="2">
    <source>
        <dbReference type="EMBL" id="MBE1490746.1"/>
    </source>
</evidence>
<organism evidence="2 3">
    <name type="scientific">Plantactinospora soyae</name>
    <dbReference type="NCBI Taxonomy" id="1544732"/>
    <lineage>
        <taxon>Bacteria</taxon>
        <taxon>Bacillati</taxon>
        <taxon>Actinomycetota</taxon>
        <taxon>Actinomycetes</taxon>
        <taxon>Micromonosporales</taxon>
        <taxon>Micromonosporaceae</taxon>
        <taxon>Plantactinospora</taxon>
    </lineage>
</organism>
<gene>
    <name evidence="2" type="ORF">H4W31_006384</name>
</gene>
<dbReference type="Proteomes" id="UP000649753">
    <property type="component" value="Unassembled WGS sequence"/>
</dbReference>
<reference evidence="2" key="1">
    <citation type="submission" date="2020-10" db="EMBL/GenBank/DDBJ databases">
        <title>Sequencing the genomes of 1000 actinobacteria strains.</title>
        <authorList>
            <person name="Klenk H.-P."/>
        </authorList>
    </citation>
    <scope>NUCLEOTIDE SEQUENCE</scope>
    <source>
        <strain evidence="2">DSM 46832</strain>
    </source>
</reference>
<accession>A0A927MCS1</accession>
<protein>
    <submittedName>
        <fullName evidence="2">Uncharacterized protein</fullName>
    </submittedName>
</protein>
<dbReference type="AlphaFoldDB" id="A0A927MCS1"/>
<comment type="caution">
    <text evidence="2">The sequence shown here is derived from an EMBL/GenBank/DDBJ whole genome shotgun (WGS) entry which is preliminary data.</text>
</comment>
<sequence>MSAPYTRLRSTGVRLLTAGRAGEHGPEEGGDPRGQLRVTYSGLVTVAAGRVSSVPLLRWFTIIGALFAVALFSGSSCGDGPLAPASMAGHSACPNVVLQASLAGALAMETGHGGAPDDRPGPGETVTGACLFVVVALAGLALAGAVRRPLVAHAAYWWVRVGVPLVRPPSIGSEWLGVLRI</sequence>
<dbReference type="RefSeq" id="WP_192769977.1">
    <property type="nucleotide sequence ID" value="NZ_JADBEB010000001.1"/>
</dbReference>
<evidence type="ECO:0000256" key="1">
    <source>
        <dbReference type="SAM" id="Phobius"/>
    </source>
</evidence>
<evidence type="ECO:0000313" key="3">
    <source>
        <dbReference type="Proteomes" id="UP000649753"/>
    </source>
</evidence>
<feature type="transmembrane region" description="Helical" evidence="1">
    <location>
        <begin position="56"/>
        <end position="74"/>
    </location>
</feature>
<name>A0A927MCS1_9ACTN</name>
<keyword evidence="1" id="KW-0472">Membrane</keyword>
<feature type="transmembrane region" description="Helical" evidence="1">
    <location>
        <begin position="126"/>
        <end position="146"/>
    </location>
</feature>
<proteinExistence type="predicted"/>
<keyword evidence="1" id="KW-1133">Transmembrane helix</keyword>
<dbReference type="EMBL" id="JADBEB010000001">
    <property type="protein sequence ID" value="MBE1490746.1"/>
    <property type="molecule type" value="Genomic_DNA"/>
</dbReference>
<keyword evidence="3" id="KW-1185">Reference proteome</keyword>